<keyword evidence="1" id="KW-0732">Signal</keyword>
<feature type="domain" description="ABC-type transport auxiliary lipoprotein component" evidence="2">
    <location>
        <begin position="26"/>
        <end position="185"/>
    </location>
</feature>
<evidence type="ECO:0000256" key="1">
    <source>
        <dbReference type="SAM" id="SignalP"/>
    </source>
</evidence>
<organism evidence="3 4">
    <name type="scientific">Bowmanella dokdonensis</name>
    <dbReference type="NCBI Taxonomy" id="751969"/>
    <lineage>
        <taxon>Bacteria</taxon>
        <taxon>Pseudomonadati</taxon>
        <taxon>Pseudomonadota</taxon>
        <taxon>Gammaproteobacteria</taxon>
        <taxon>Alteromonadales</taxon>
        <taxon>Alteromonadaceae</taxon>
        <taxon>Bowmanella</taxon>
    </lineage>
</organism>
<accession>A0A939DPK4</accession>
<feature type="signal peptide" evidence="1">
    <location>
        <begin position="1"/>
        <end position="19"/>
    </location>
</feature>
<comment type="caution">
    <text evidence="3">The sequence shown here is derived from an EMBL/GenBank/DDBJ whole genome shotgun (WGS) entry which is preliminary data.</text>
</comment>
<evidence type="ECO:0000313" key="4">
    <source>
        <dbReference type="Proteomes" id="UP000664654"/>
    </source>
</evidence>
<protein>
    <submittedName>
        <fullName evidence="3">Membrane integrity-associated transporter subunit PqiC</fullName>
    </submittedName>
</protein>
<sequence length="199" mass="21713">MTRCWTGLLLLALAGCGSAPPSLEYYLLDNTGAAQALPVNANRTAVSLLPLLLPDYLRQDGLVMQVAPHKLHVSRRHLWAQSLASSLSMALLRDVNGSDSQYVLRNLAEPGTAEAPYQLKVQILHLLIDQQSNIQLEARYWLLDSNESKTLRTGAVQSSLPLEEDGYGHAVAKMREAVAILSRDIQAQLSTLETSGQGL</sequence>
<dbReference type="RefSeq" id="WP_206574503.1">
    <property type="nucleotide sequence ID" value="NZ_JAFKCV010000008.1"/>
</dbReference>
<dbReference type="Pfam" id="PF03886">
    <property type="entry name" value="ABC_trans_aux"/>
    <property type="match status" value="1"/>
</dbReference>
<evidence type="ECO:0000313" key="3">
    <source>
        <dbReference type="EMBL" id="MBN7826389.1"/>
    </source>
</evidence>
<dbReference type="PROSITE" id="PS51257">
    <property type="entry name" value="PROKAR_LIPOPROTEIN"/>
    <property type="match status" value="1"/>
</dbReference>
<dbReference type="Gene3D" id="3.40.50.10610">
    <property type="entry name" value="ABC-type transport auxiliary lipoprotein component"/>
    <property type="match status" value="1"/>
</dbReference>
<reference evidence="3" key="1">
    <citation type="submission" date="2021-03" db="EMBL/GenBank/DDBJ databases">
        <title>novel species isolated from a fishpond in China.</title>
        <authorList>
            <person name="Lu H."/>
            <person name="Cai Z."/>
        </authorList>
    </citation>
    <scope>NUCLEOTIDE SEQUENCE</scope>
    <source>
        <strain evidence="3">JCM 30855</strain>
    </source>
</reference>
<dbReference type="Proteomes" id="UP000664654">
    <property type="component" value="Unassembled WGS sequence"/>
</dbReference>
<dbReference type="AlphaFoldDB" id="A0A939DPK4"/>
<dbReference type="EMBL" id="JAFKCV010000008">
    <property type="protein sequence ID" value="MBN7826389.1"/>
    <property type="molecule type" value="Genomic_DNA"/>
</dbReference>
<feature type="chain" id="PRO_5037105856" evidence="1">
    <location>
        <begin position="20"/>
        <end position="199"/>
    </location>
</feature>
<name>A0A939DPK4_9ALTE</name>
<dbReference type="InterPro" id="IPR005586">
    <property type="entry name" value="ABC_trans_aux"/>
</dbReference>
<keyword evidence="4" id="KW-1185">Reference proteome</keyword>
<gene>
    <name evidence="3" type="ORF">J0A66_14235</name>
</gene>
<evidence type="ECO:0000259" key="2">
    <source>
        <dbReference type="Pfam" id="PF03886"/>
    </source>
</evidence>
<proteinExistence type="predicted"/>
<dbReference type="SUPFAM" id="SSF159594">
    <property type="entry name" value="XCC0632-like"/>
    <property type="match status" value="1"/>
</dbReference>